<keyword evidence="9" id="KW-1133">Transmembrane helix</keyword>
<reference evidence="12 13" key="1">
    <citation type="submission" date="2021-12" db="EMBL/GenBank/DDBJ databases">
        <title>Discovery of the Pendulisporaceae a myxobacterial family with distinct sporulation behavior and unique specialized metabolism.</title>
        <authorList>
            <person name="Garcia R."/>
            <person name="Popoff A."/>
            <person name="Bader C.D."/>
            <person name="Loehr J."/>
            <person name="Walesch S."/>
            <person name="Walt C."/>
            <person name="Boldt J."/>
            <person name="Bunk B."/>
            <person name="Haeckl F.J.F.P.J."/>
            <person name="Gunesch A.P."/>
            <person name="Birkelbach J."/>
            <person name="Nuebel U."/>
            <person name="Pietschmann T."/>
            <person name="Bach T."/>
            <person name="Mueller R."/>
        </authorList>
    </citation>
    <scope>NUCLEOTIDE SEQUENCE [LARGE SCALE GENOMIC DNA]</scope>
    <source>
        <strain evidence="12 13">MSr11954</strain>
    </source>
</reference>
<comment type="subcellular location">
    <subcellularLocation>
        <location evidence="1">Secreted</location>
    </subcellularLocation>
</comment>
<keyword evidence="13" id="KW-1185">Reference proteome</keyword>
<dbReference type="InterPro" id="IPR034084">
    <property type="entry name" value="Thermitase-like_dom"/>
</dbReference>
<feature type="chain" id="PRO_5045860383" evidence="10">
    <location>
        <begin position="28"/>
        <end position="577"/>
    </location>
</feature>
<dbReference type="Proteomes" id="UP001370348">
    <property type="component" value="Chromosome"/>
</dbReference>
<dbReference type="InterPro" id="IPR023828">
    <property type="entry name" value="Peptidase_S8_Ser-AS"/>
</dbReference>
<dbReference type="InterPro" id="IPR050131">
    <property type="entry name" value="Peptidase_S8_subtilisin-like"/>
</dbReference>
<evidence type="ECO:0000256" key="1">
    <source>
        <dbReference type="ARBA" id="ARBA00004613"/>
    </source>
</evidence>
<evidence type="ECO:0000256" key="5">
    <source>
        <dbReference type="ARBA" id="ARBA00022801"/>
    </source>
</evidence>
<dbReference type="InterPro" id="IPR015500">
    <property type="entry name" value="Peptidase_S8_subtilisin-rel"/>
</dbReference>
<evidence type="ECO:0000256" key="4">
    <source>
        <dbReference type="ARBA" id="ARBA00022670"/>
    </source>
</evidence>
<evidence type="ECO:0000259" key="11">
    <source>
        <dbReference type="Pfam" id="PF00082"/>
    </source>
</evidence>
<dbReference type="InterPro" id="IPR023827">
    <property type="entry name" value="Peptidase_S8_Asp-AS"/>
</dbReference>
<feature type="transmembrane region" description="Helical" evidence="9">
    <location>
        <begin position="416"/>
        <end position="434"/>
    </location>
</feature>
<dbReference type="PANTHER" id="PTHR43806">
    <property type="entry name" value="PEPTIDASE S8"/>
    <property type="match status" value="1"/>
</dbReference>
<protein>
    <submittedName>
        <fullName evidence="12">S8 family peptidase</fullName>
    </submittedName>
</protein>
<sequence length="577" mass="60256">MNKTWTTTASLAALSALMLATPGIARAADRDDSELDPTAENLAGEIAVDLRNDATATDIADLARNYGLSLRANSIFSDREKIEIAKVSPADEAGIIERLARDPRVEHVEPMAVYRASFVPNDPLYASKQWHLQRVGAERAWDYACGEGVTVAVIDTGVACYDKGPFSRGSDLTGTRCGGGYNFVNDTPEAYDDQGHGTHVAGTIAQTTNNEKGVAGLAYCARLMPVKVLNRHGWGTLADVAEGIRYAADNGAQVINMSLGGPAPAGILKDAVNHALSKGVVVVAAAGNSGKSVGYPAAYPGVIAVSATDQDDKIAWFSSRGPQVAIGAPGVSVTQQTICEGGRNKCEIFGTFNGTSMASPHVAGSAAMLVGLGVTEPEAIRSALAKTAKPKDDPQLYGAGVLDTGAAVAHVHWTHVIARLVALLGVFLLVASRIKKRGGEVSAGPGTLFGALLAGVGLVPFAPLLGLPALAGPFRWVVELGMRPLGEWDLILGTNVHRWLPLASALPTMVLTVFFFGAKRLRPTIGGIAVGSAALLSTLALFAEVSFPLGATLLRVWTALNALLCVWIARITLDKKA</sequence>
<keyword evidence="4 7" id="KW-0645">Protease</keyword>
<dbReference type="SUPFAM" id="SSF52743">
    <property type="entry name" value="Subtilisin-like"/>
    <property type="match status" value="1"/>
</dbReference>
<feature type="transmembrane region" description="Helical" evidence="9">
    <location>
        <begin position="499"/>
        <end position="518"/>
    </location>
</feature>
<evidence type="ECO:0000256" key="6">
    <source>
        <dbReference type="ARBA" id="ARBA00022825"/>
    </source>
</evidence>
<feature type="signal peptide" evidence="10">
    <location>
        <begin position="1"/>
        <end position="27"/>
    </location>
</feature>
<evidence type="ECO:0000313" key="13">
    <source>
        <dbReference type="Proteomes" id="UP001370348"/>
    </source>
</evidence>
<dbReference type="PROSITE" id="PS51892">
    <property type="entry name" value="SUBTILASE"/>
    <property type="match status" value="1"/>
</dbReference>
<evidence type="ECO:0000256" key="3">
    <source>
        <dbReference type="ARBA" id="ARBA00022525"/>
    </source>
</evidence>
<evidence type="ECO:0000256" key="9">
    <source>
        <dbReference type="SAM" id="Phobius"/>
    </source>
</evidence>
<keyword evidence="9" id="KW-0812">Transmembrane</keyword>
<dbReference type="PROSITE" id="PS00136">
    <property type="entry name" value="SUBTILASE_ASP"/>
    <property type="match status" value="1"/>
</dbReference>
<dbReference type="CDD" id="cd07484">
    <property type="entry name" value="Peptidases_S8_Thermitase_like"/>
    <property type="match status" value="1"/>
</dbReference>
<feature type="transmembrane region" description="Helical" evidence="9">
    <location>
        <begin position="525"/>
        <end position="543"/>
    </location>
</feature>
<dbReference type="EMBL" id="CP089984">
    <property type="protein sequence ID" value="WXB11573.1"/>
    <property type="molecule type" value="Genomic_DNA"/>
</dbReference>
<feature type="transmembrane region" description="Helical" evidence="9">
    <location>
        <begin position="549"/>
        <end position="569"/>
    </location>
</feature>
<feature type="active site" description="Charge relay system" evidence="7">
    <location>
        <position position="155"/>
    </location>
</feature>
<keyword evidence="10" id="KW-0732">Signal</keyword>
<accession>A0ABZ2LKW2</accession>
<dbReference type="PRINTS" id="PR00723">
    <property type="entry name" value="SUBTILISIN"/>
</dbReference>
<name>A0ABZ2LKW2_9BACT</name>
<dbReference type="InterPro" id="IPR000209">
    <property type="entry name" value="Peptidase_S8/S53_dom"/>
</dbReference>
<keyword evidence="9" id="KW-0472">Membrane</keyword>
<evidence type="ECO:0000256" key="10">
    <source>
        <dbReference type="SAM" id="SignalP"/>
    </source>
</evidence>
<organism evidence="12 13">
    <name type="scientific">Pendulispora albinea</name>
    <dbReference type="NCBI Taxonomy" id="2741071"/>
    <lineage>
        <taxon>Bacteria</taxon>
        <taxon>Pseudomonadati</taxon>
        <taxon>Myxococcota</taxon>
        <taxon>Myxococcia</taxon>
        <taxon>Myxococcales</taxon>
        <taxon>Sorangiineae</taxon>
        <taxon>Pendulisporaceae</taxon>
        <taxon>Pendulispora</taxon>
    </lineage>
</organism>
<evidence type="ECO:0000256" key="2">
    <source>
        <dbReference type="ARBA" id="ARBA00011073"/>
    </source>
</evidence>
<feature type="active site" description="Charge relay system" evidence="7">
    <location>
        <position position="196"/>
    </location>
</feature>
<dbReference type="Gene3D" id="3.40.50.200">
    <property type="entry name" value="Peptidase S8/S53 domain"/>
    <property type="match status" value="1"/>
</dbReference>
<keyword evidence="5 7" id="KW-0378">Hydrolase</keyword>
<dbReference type="PANTHER" id="PTHR43806:SF11">
    <property type="entry name" value="CEREVISIN-RELATED"/>
    <property type="match status" value="1"/>
</dbReference>
<evidence type="ECO:0000313" key="12">
    <source>
        <dbReference type="EMBL" id="WXB11573.1"/>
    </source>
</evidence>
<proteinExistence type="inferred from homology"/>
<comment type="similarity">
    <text evidence="2 7 8">Belongs to the peptidase S8 family.</text>
</comment>
<evidence type="ECO:0000256" key="7">
    <source>
        <dbReference type="PROSITE-ProRule" id="PRU01240"/>
    </source>
</evidence>
<evidence type="ECO:0000256" key="8">
    <source>
        <dbReference type="RuleBase" id="RU003355"/>
    </source>
</evidence>
<dbReference type="Pfam" id="PF00082">
    <property type="entry name" value="Peptidase_S8"/>
    <property type="match status" value="1"/>
</dbReference>
<dbReference type="RefSeq" id="WP_394821194.1">
    <property type="nucleotide sequence ID" value="NZ_CP089984.1"/>
</dbReference>
<feature type="active site" description="Charge relay system" evidence="7">
    <location>
        <position position="356"/>
    </location>
</feature>
<dbReference type="InterPro" id="IPR036852">
    <property type="entry name" value="Peptidase_S8/S53_dom_sf"/>
</dbReference>
<keyword evidence="6 7" id="KW-0720">Serine protease</keyword>
<feature type="domain" description="Peptidase S8/S53" evidence="11">
    <location>
        <begin position="146"/>
        <end position="400"/>
    </location>
</feature>
<dbReference type="PROSITE" id="PS00138">
    <property type="entry name" value="SUBTILASE_SER"/>
    <property type="match status" value="1"/>
</dbReference>
<gene>
    <name evidence="12" type="ORF">LZC94_27390</name>
</gene>
<feature type="transmembrane region" description="Helical" evidence="9">
    <location>
        <begin position="446"/>
        <end position="471"/>
    </location>
</feature>
<keyword evidence="3" id="KW-0964">Secreted</keyword>